<evidence type="ECO:0000256" key="2">
    <source>
        <dbReference type="ARBA" id="ARBA00004651"/>
    </source>
</evidence>
<dbReference type="Gene3D" id="1.10.10.10">
    <property type="entry name" value="Winged helix-like DNA-binding domain superfamily/Winged helix DNA-binding domain"/>
    <property type="match status" value="1"/>
</dbReference>
<dbReference type="InterPro" id="IPR036388">
    <property type="entry name" value="WH-like_DNA-bd_sf"/>
</dbReference>
<keyword evidence="4 8" id="KW-0812">Transmembrane</keyword>
<gene>
    <name evidence="11" type="ORF">H2204_012599</name>
</gene>
<evidence type="ECO:0000256" key="6">
    <source>
        <dbReference type="ARBA" id="ARBA00022989"/>
    </source>
</evidence>
<dbReference type="GO" id="GO:0003824">
    <property type="term" value="F:catalytic activity"/>
    <property type="evidence" value="ECO:0007669"/>
    <property type="project" value="InterPro"/>
</dbReference>
<protein>
    <recommendedName>
        <fullName evidence="12">EamA family transporter</fullName>
    </recommendedName>
</protein>
<feature type="transmembrane region" description="Helical" evidence="8">
    <location>
        <begin position="227"/>
        <end position="252"/>
    </location>
</feature>
<evidence type="ECO:0000256" key="1">
    <source>
        <dbReference type="ARBA" id="ARBA00004477"/>
    </source>
</evidence>
<comment type="caution">
    <text evidence="11">The sequence shown here is derived from an EMBL/GenBank/DDBJ whole genome shotgun (WGS) entry which is preliminary data.</text>
</comment>
<dbReference type="SUPFAM" id="SSF46767">
    <property type="entry name" value="Methylated DNA-protein cysteine methyltransferase, C-terminal domain"/>
    <property type="match status" value="1"/>
</dbReference>
<evidence type="ECO:0000259" key="9">
    <source>
        <dbReference type="Pfam" id="PF00892"/>
    </source>
</evidence>
<dbReference type="InterPro" id="IPR036217">
    <property type="entry name" value="MethylDNA_cys_MeTrfase_DNAb"/>
</dbReference>
<feature type="transmembrane region" description="Helical" evidence="8">
    <location>
        <begin position="195"/>
        <end position="215"/>
    </location>
</feature>
<dbReference type="Pfam" id="PF00892">
    <property type="entry name" value="EamA"/>
    <property type="match status" value="2"/>
</dbReference>
<dbReference type="InterPro" id="IPR037185">
    <property type="entry name" value="EmrE-like"/>
</dbReference>
<comment type="subcellular location">
    <subcellularLocation>
        <location evidence="2">Cell membrane</location>
        <topology evidence="2">Multi-pass membrane protein</topology>
    </subcellularLocation>
    <subcellularLocation>
        <location evidence="1">Endoplasmic reticulum membrane</location>
        <topology evidence="1">Multi-pass membrane protein</topology>
    </subcellularLocation>
</comment>
<dbReference type="InterPro" id="IPR000620">
    <property type="entry name" value="EamA_dom"/>
</dbReference>
<dbReference type="GO" id="GO:0005886">
    <property type="term" value="C:plasma membrane"/>
    <property type="evidence" value="ECO:0007669"/>
    <property type="project" value="UniProtKB-SubCell"/>
</dbReference>
<name>A0AA38XRW8_9EURO</name>
<evidence type="ECO:0008006" key="12">
    <source>
        <dbReference type="Google" id="ProtNLM"/>
    </source>
</evidence>
<evidence type="ECO:0000259" key="10">
    <source>
        <dbReference type="Pfam" id="PF01035"/>
    </source>
</evidence>
<evidence type="ECO:0000256" key="4">
    <source>
        <dbReference type="ARBA" id="ARBA00022692"/>
    </source>
</evidence>
<evidence type="ECO:0000256" key="3">
    <source>
        <dbReference type="ARBA" id="ARBA00022475"/>
    </source>
</evidence>
<evidence type="ECO:0000256" key="8">
    <source>
        <dbReference type="SAM" id="Phobius"/>
    </source>
</evidence>
<evidence type="ECO:0000313" key="11">
    <source>
        <dbReference type="EMBL" id="KAJ9619423.1"/>
    </source>
</evidence>
<dbReference type="EMBL" id="JAPDRN010000131">
    <property type="protein sequence ID" value="KAJ9619423.1"/>
    <property type="molecule type" value="Genomic_DNA"/>
</dbReference>
<feature type="transmembrane region" description="Helical" evidence="8">
    <location>
        <begin position="137"/>
        <end position="155"/>
    </location>
</feature>
<dbReference type="PANTHER" id="PTHR42920:SF5">
    <property type="entry name" value="EAMA DOMAIN-CONTAINING PROTEIN"/>
    <property type="match status" value="1"/>
</dbReference>
<dbReference type="SUPFAM" id="SSF103481">
    <property type="entry name" value="Multidrug resistance efflux transporter EmrE"/>
    <property type="match status" value="2"/>
</dbReference>
<feature type="transmembrane region" description="Helical" evidence="8">
    <location>
        <begin position="113"/>
        <end position="130"/>
    </location>
</feature>
<sequence length="407" mass="43340">MSTSSPRIATSSPRIALGGIGLAAIGAIAASGKAIIVKLGLRHGVDATTLLALRMLMALPLFALMAVWASRRAERLSWADRARVLWLGFTGYYLSSLLDFQGLQYISVTLERLILYLNPTLVLLINVLLARQRPGRWQIGALVLSYLGVLIAFGHDLQREGGQIILGSLLVLGSALSYALYLFGSGQVVARIGAVRLTAYASCVASVLVLLHFTITHPLPLLWQAPAAVQWLSLINATVCTVLPVLAIMLAVQRVGSSLAAQVGMLGPVSTIVMSLWLLDEPMGPAQIVGTVLVLLGVLLARARILAVIHAIPPGQVMGYGQVAMRAGLPGRARLTARILGQNEDPLLPWHRVLRSDGRIAMAEGSAGWREQSQRLRAEGVVVENGRVRMPAVDPAAALDAAVWGPG</sequence>
<dbReference type="AlphaFoldDB" id="A0AA38XRW8"/>
<feature type="domain" description="EamA" evidence="9">
    <location>
        <begin position="166"/>
        <end position="301"/>
    </location>
</feature>
<feature type="transmembrane region" description="Helical" evidence="8">
    <location>
        <begin position="259"/>
        <end position="279"/>
    </location>
</feature>
<keyword evidence="7 8" id="KW-0472">Membrane</keyword>
<dbReference type="CDD" id="cd06445">
    <property type="entry name" value="ATase"/>
    <property type="match status" value="1"/>
</dbReference>
<dbReference type="Gene3D" id="1.10.3730.20">
    <property type="match status" value="1"/>
</dbReference>
<evidence type="ECO:0000256" key="7">
    <source>
        <dbReference type="ARBA" id="ARBA00023136"/>
    </source>
</evidence>
<reference evidence="11" key="1">
    <citation type="submission" date="2022-10" db="EMBL/GenBank/DDBJ databases">
        <title>Culturing micro-colonial fungi from biological soil crusts in the Mojave desert and describing Neophaeococcomyces mojavensis, and introducing the new genera and species Taxawa tesnikishii.</title>
        <authorList>
            <person name="Kurbessoian T."/>
            <person name="Stajich J.E."/>
        </authorList>
    </citation>
    <scope>NUCLEOTIDE SEQUENCE</scope>
    <source>
        <strain evidence="11">TK_35</strain>
    </source>
</reference>
<feature type="transmembrane region" description="Helical" evidence="8">
    <location>
        <begin position="50"/>
        <end position="70"/>
    </location>
</feature>
<proteinExistence type="predicted"/>
<feature type="domain" description="EamA" evidence="9">
    <location>
        <begin position="19"/>
        <end position="152"/>
    </location>
</feature>
<keyword evidence="3" id="KW-1003">Cell membrane</keyword>
<feature type="transmembrane region" description="Helical" evidence="8">
    <location>
        <begin position="285"/>
        <end position="303"/>
    </location>
</feature>
<accession>A0AA38XRW8</accession>
<evidence type="ECO:0000256" key="5">
    <source>
        <dbReference type="ARBA" id="ARBA00022763"/>
    </source>
</evidence>
<keyword evidence="5" id="KW-0227">DNA damage</keyword>
<feature type="domain" description="Methylated-DNA-[protein]-cysteine S-methyltransferase DNA binding" evidence="10">
    <location>
        <begin position="303"/>
        <end position="381"/>
    </location>
</feature>
<organism evidence="11">
    <name type="scientific">Knufia peltigerae</name>
    <dbReference type="NCBI Taxonomy" id="1002370"/>
    <lineage>
        <taxon>Eukaryota</taxon>
        <taxon>Fungi</taxon>
        <taxon>Dikarya</taxon>
        <taxon>Ascomycota</taxon>
        <taxon>Pezizomycotina</taxon>
        <taxon>Eurotiomycetes</taxon>
        <taxon>Chaetothyriomycetidae</taxon>
        <taxon>Chaetothyriales</taxon>
        <taxon>Trichomeriaceae</taxon>
        <taxon>Knufia</taxon>
    </lineage>
</organism>
<dbReference type="GO" id="GO:0006281">
    <property type="term" value="P:DNA repair"/>
    <property type="evidence" value="ECO:0007669"/>
    <property type="project" value="InterPro"/>
</dbReference>
<dbReference type="InterPro" id="IPR014048">
    <property type="entry name" value="MethylDNA_cys_MeTrfase_DNA-bd"/>
</dbReference>
<feature type="transmembrane region" description="Helical" evidence="8">
    <location>
        <begin position="161"/>
        <end position="183"/>
    </location>
</feature>
<dbReference type="Pfam" id="PF01035">
    <property type="entry name" value="DNA_binding_1"/>
    <property type="match status" value="1"/>
</dbReference>
<dbReference type="InterPro" id="IPR051258">
    <property type="entry name" value="Diverse_Substrate_Transporter"/>
</dbReference>
<dbReference type="PANTHER" id="PTHR42920">
    <property type="entry name" value="OS03G0707200 PROTEIN-RELATED"/>
    <property type="match status" value="1"/>
</dbReference>
<keyword evidence="6 8" id="KW-1133">Transmembrane helix</keyword>